<evidence type="ECO:0000256" key="1">
    <source>
        <dbReference type="ARBA" id="ARBA00006547"/>
    </source>
</evidence>
<keyword evidence="2" id="KW-0012">Acyltransferase</keyword>
<dbReference type="PRINTS" id="PR01543">
    <property type="entry name" value="ANATRNSFRASE"/>
</dbReference>
<evidence type="ECO:0000313" key="4">
    <source>
        <dbReference type="Proteomes" id="UP001152300"/>
    </source>
</evidence>
<reference evidence="3" key="1">
    <citation type="submission" date="2022-11" db="EMBL/GenBank/DDBJ databases">
        <title>Genome Resource of Sclerotinia nivalis Strain SnTB1, a Plant Pathogen Isolated from American Ginseng.</title>
        <authorList>
            <person name="Fan S."/>
        </authorList>
    </citation>
    <scope>NUCLEOTIDE SEQUENCE</scope>
    <source>
        <strain evidence="3">SnTB1</strain>
    </source>
</reference>
<dbReference type="OrthoDB" id="10260017at2759"/>
<dbReference type="PANTHER" id="PTHR11786">
    <property type="entry name" value="N-HYDROXYARYLAMINE O-ACETYLTRANSFERASE"/>
    <property type="match status" value="1"/>
</dbReference>
<dbReference type="InterPro" id="IPR053710">
    <property type="entry name" value="Arylamine_NAT_domain_sf"/>
</dbReference>
<dbReference type="Pfam" id="PF00797">
    <property type="entry name" value="Acetyltransf_2"/>
    <property type="match status" value="1"/>
</dbReference>
<comment type="caution">
    <text evidence="3">The sequence shown here is derived from an EMBL/GenBank/DDBJ whole genome shotgun (WGS) entry which is preliminary data.</text>
</comment>
<dbReference type="Gene3D" id="3.30.2140.20">
    <property type="match status" value="1"/>
</dbReference>
<gene>
    <name evidence="3" type="ORF">OCU04_003703</name>
</gene>
<organism evidence="3 4">
    <name type="scientific">Sclerotinia nivalis</name>
    <dbReference type="NCBI Taxonomy" id="352851"/>
    <lineage>
        <taxon>Eukaryota</taxon>
        <taxon>Fungi</taxon>
        <taxon>Dikarya</taxon>
        <taxon>Ascomycota</taxon>
        <taxon>Pezizomycotina</taxon>
        <taxon>Leotiomycetes</taxon>
        <taxon>Helotiales</taxon>
        <taxon>Sclerotiniaceae</taxon>
        <taxon>Sclerotinia</taxon>
    </lineage>
</organism>
<evidence type="ECO:0000256" key="2">
    <source>
        <dbReference type="RuleBase" id="RU003452"/>
    </source>
</evidence>
<dbReference type="AlphaFoldDB" id="A0A9X0DNH9"/>
<evidence type="ECO:0008006" key="5">
    <source>
        <dbReference type="Google" id="ProtNLM"/>
    </source>
</evidence>
<evidence type="ECO:0000313" key="3">
    <source>
        <dbReference type="EMBL" id="KAJ8068132.1"/>
    </source>
</evidence>
<dbReference type="GO" id="GO:0016407">
    <property type="term" value="F:acetyltransferase activity"/>
    <property type="evidence" value="ECO:0007669"/>
    <property type="project" value="InterPro"/>
</dbReference>
<comment type="similarity">
    <text evidence="1 2">Belongs to the arylamine N-acetyltransferase family.</text>
</comment>
<keyword evidence="2" id="KW-0808">Transferase</keyword>
<dbReference type="InterPro" id="IPR038765">
    <property type="entry name" value="Papain-like_cys_pep_sf"/>
</dbReference>
<dbReference type="EMBL" id="JAPEIS010000003">
    <property type="protein sequence ID" value="KAJ8068132.1"/>
    <property type="molecule type" value="Genomic_DNA"/>
</dbReference>
<sequence>MGSISGLETNNLPQLKMTSAYSSEQIDLYEEYISLPSKYRRKNNPPLTLEYLTSLHIHQISSIPYENLLLHYSPDHSVSLDPQKLFTKIITNARGRGGYCLEGSTFFNHVLRALGFQVYTAGVRIRRRSTQDGVPRGDYIGWFHIVNIVTLPNDNKYMIDVAFGGDGATKPLPLISGHSIHNLGTQEIRLVYETIPQQIDQSKPLWIYQYRNNPEKEWNSFYAFSEHEFLHEDFEIMNYYVSTNMSERNFQTRNVLVVAFVRGRDECGRDVIVGKRMLVNGIVKENLGGKTKIVGVCEGEFERVRVLREVFGIRLLDEEIAGVKGQCVELIGEEDVRGAAPETEK</sequence>
<accession>A0A9X0DNH9</accession>
<dbReference type="InterPro" id="IPR001447">
    <property type="entry name" value="Arylamine_N-AcTrfase"/>
</dbReference>
<proteinExistence type="inferred from homology"/>
<dbReference type="Proteomes" id="UP001152300">
    <property type="component" value="Unassembled WGS sequence"/>
</dbReference>
<dbReference type="PANTHER" id="PTHR11786:SF0">
    <property type="entry name" value="ARYLAMINE N-ACETYLTRANSFERASE 4-RELATED"/>
    <property type="match status" value="1"/>
</dbReference>
<dbReference type="SUPFAM" id="SSF54001">
    <property type="entry name" value="Cysteine proteinases"/>
    <property type="match status" value="1"/>
</dbReference>
<protein>
    <recommendedName>
        <fullName evidence="5">Arylamine N-acetyltransferase</fullName>
    </recommendedName>
</protein>
<name>A0A9X0DNH9_9HELO</name>
<keyword evidence="4" id="KW-1185">Reference proteome</keyword>